<reference evidence="2" key="1">
    <citation type="submission" date="2018-05" db="EMBL/GenBank/DDBJ databases">
        <authorList>
            <person name="Lanie J.A."/>
            <person name="Ng W.-L."/>
            <person name="Kazmierczak K.M."/>
            <person name="Andrzejewski T.M."/>
            <person name="Davidsen T.M."/>
            <person name="Wayne K.J."/>
            <person name="Tettelin H."/>
            <person name="Glass J.I."/>
            <person name="Rusch D."/>
            <person name="Podicherti R."/>
            <person name="Tsui H.-C.T."/>
            <person name="Winkler M.E."/>
        </authorList>
    </citation>
    <scope>NUCLEOTIDE SEQUENCE</scope>
</reference>
<keyword evidence="1" id="KW-0175">Coiled coil</keyword>
<protein>
    <recommendedName>
        <fullName evidence="3">GTP pyrophosphokinase</fullName>
    </recommendedName>
</protein>
<accession>A0A382RYY3</accession>
<dbReference type="SUPFAM" id="SSF109604">
    <property type="entry name" value="HD-domain/PDEase-like"/>
    <property type="match status" value="1"/>
</dbReference>
<name>A0A382RYY3_9ZZZZ</name>
<feature type="coiled-coil region" evidence="1">
    <location>
        <begin position="90"/>
        <end position="124"/>
    </location>
</feature>
<evidence type="ECO:0008006" key="3">
    <source>
        <dbReference type="Google" id="ProtNLM"/>
    </source>
</evidence>
<proteinExistence type="predicted"/>
<evidence type="ECO:0000313" key="2">
    <source>
        <dbReference type="EMBL" id="SVD02700.1"/>
    </source>
</evidence>
<dbReference type="EMBL" id="UINC01125103">
    <property type="protein sequence ID" value="SVD02700.1"/>
    <property type="molecule type" value="Genomic_DNA"/>
</dbReference>
<dbReference type="Gene3D" id="1.10.3210.10">
    <property type="entry name" value="Hypothetical protein af1432"/>
    <property type="match status" value="1"/>
</dbReference>
<organism evidence="2">
    <name type="scientific">marine metagenome</name>
    <dbReference type="NCBI Taxonomy" id="408172"/>
    <lineage>
        <taxon>unclassified sequences</taxon>
        <taxon>metagenomes</taxon>
        <taxon>ecological metagenomes</taxon>
    </lineage>
</organism>
<gene>
    <name evidence="2" type="ORF">METZ01_LOCUS355554</name>
</gene>
<dbReference type="AlphaFoldDB" id="A0A382RYY3"/>
<evidence type="ECO:0000256" key="1">
    <source>
        <dbReference type="SAM" id="Coils"/>
    </source>
</evidence>
<sequence>MDKLDQAVKIAAKIHTGFKGRNREPAILHPIRVMMKMNTHTGKIVAVLHDVVESGKITVEELLKKGVSKKVCRAVDLLSRNKWEKYDHYLKRVQTNSLAVKVKLEDLEDNLQQRMNQKKLSKADRMKIKKIKRAYKLLCGKKLRLK</sequence>